<comment type="caution">
    <text evidence="1">The sequence shown here is derived from an EMBL/GenBank/DDBJ whole genome shotgun (WGS) entry which is preliminary data.</text>
</comment>
<proteinExistence type="predicted"/>
<dbReference type="AlphaFoldDB" id="A0A326S3S4"/>
<accession>A0A326S3S4</accession>
<dbReference type="EMBL" id="QKTX01000001">
    <property type="protein sequence ID" value="PZV87568.1"/>
    <property type="molecule type" value="Genomic_DNA"/>
</dbReference>
<sequence length="36" mass="3783">MTDLFAFVDLFLGAAFGVSLPAVKVVAGSFKDSSKF</sequence>
<gene>
    <name evidence="1" type="ORF">CLV31_101445</name>
</gene>
<protein>
    <submittedName>
        <fullName evidence="1">Uncharacterized protein</fullName>
    </submittedName>
</protein>
<name>A0A326S3S4_9BACT</name>
<evidence type="ECO:0000313" key="2">
    <source>
        <dbReference type="Proteomes" id="UP000248917"/>
    </source>
</evidence>
<dbReference type="Proteomes" id="UP000248917">
    <property type="component" value="Unassembled WGS sequence"/>
</dbReference>
<evidence type="ECO:0000313" key="1">
    <source>
        <dbReference type="EMBL" id="PZV87568.1"/>
    </source>
</evidence>
<keyword evidence="2" id="KW-1185">Reference proteome</keyword>
<organism evidence="1 2">
    <name type="scientific">Algoriphagus aquaeductus</name>
    <dbReference type="NCBI Taxonomy" id="475299"/>
    <lineage>
        <taxon>Bacteria</taxon>
        <taxon>Pseudomonadati</taxon>
        <taxon>Bacteroidota</taxon>
        <taxon>Cytophagia</taxon>
        <taxon>Cytophagales</taxon>
        <taxon>Cyclobacteriaceae</taxon>
        <taxon>Algoriphagus</taxon>
    </lineage>
</organism>
<reference evidence="1 2" key="1">
    <citation type="submission" date="2018-06" db="EMBL/GenBank/DDBJ databases">
        <title>Genomic Encyclopedia of Archaeal and Bacterial Type Strains, Phase II (KMG-II): from individual species to whole genera.</title>
        <authorList>
            <person name="Goeker M."/>
        </authorList>
    </citation>
    <scope>NUCLEOTIDE SEQUENCE [LARGE SCALE GENOMIC DNA]</scope>
    <source>
        <strain evidence="1 2">T4</strain>
    </source>
</reference>